<protein>
    <submittedName>
        <fullName evidence="3">ArsC family reductase</fullName>
    </submittedName>
</protein>
<dbReference type="EMBL" id="JBBKZT010000019">
    <property type="protein sequence ID" value="MEJ8851089.1"/>
    <property type="molecule type" value="Genomic_DNA"/>
</dbReference>
<dbReference type="Gene3D" id="3.40.30.10">
    <property type="entry name" value="Glutaredoxin"/>
    <property type="match status" value="1"/>
</dbReference>
<evidence type="ECO:0000256" key="2">
    <source>
        <dbReference type="PROSITE-ProRule" id="PRU01282"/>
    </source>
</evidence>
<dbReference type="PANTHER" id="PTHR30041">
    <property type="entry name" value="ARSENATE REDUCTASE"/>
    <property type="match status" value="1"/>
</dbReference>
<organism evidence="3 4">
    <name type="scientific">Variovorax rhizosphaerae</name>
    <dbReference type="NCBI Taxonomy" id="1836200"/>
    <lineage>
        <taxon>Bacteria</taxon>
        <taxon>Pseudomonadati</taxon>
        <taxon>Pseudomonadota</taxon>
        <taxon>Betaproteobacteria</taxon>
        <taxon>Burkholderiales</taxon>
        <taxon>Comamonadaceae</taxon>
        <taxon>Variovorax</taxon>
    </lineage>
</organism>
<dbReference type="PANTHER" id="PTHR30041:SF8">
    <property type="entry name" value="PROTEIN YFFB"/>
    <property type="match status" value="1"/>
</dbReference>
<dbReference type="Pfam" id="PF03960">
    <property type="entry name" value="ArsC"/>
    <property type="match status" value="1"/>
</dbReference>
<dbReference type="Proteomes" id="UP001385892">
    <property type="component" value="Unassembled WGS sequence"/>
</dbReference>
<reference evidence="3 4" key="1">
    <citation type="submission" date="2024-03" db="EMBL/GenBank/DDBJ databases">
        <title>Novel species of the genus Variovorax.</title>
        <authorList>
            <person name="Liu Q."/>
            <person name="Xin Y.-H."/>
        </authorList>
    </citation>
    <scope>NUCLEOTIDE SEQUENCE [LARGE SCALE GENOMIC DNA]</scope>
    <source>
        <strain evidence="3 4">KACC 18900</strain>
    </source>
</reference>
<evidence type="ECO:0000313" key="4">
    <source>
        <dbReference type="Proteomes" id="UP001385892"/>
    </source>
</evidence>
<dbReference type="RefSeq" id="WP_340346603.1">
    <property type="nucleotide sequence ID" value="NZ_JBBKZT010000019.1"/>
</dbReference>
<dbReference type="InterPro" id="IPR036249">
    <property type="entry name" value="Thioredoxin-like_sf"/>
</dbReference>
<dbReference type="CDD" id="cd03035">
    <property type="entry name" value="ArsC_Yffb"/>
    <property type="match status" value="1"/>
</dbReference>
<dbReference type="InterPro" id="IPR006660">
    <property type="entry name" value="Arsenate_reductase-like"/>
</dbReference>
<gene>
    <name evidence="3" type="ORF">WKW82_30940</name>
</gene>
<name>A0ABU8WW06_9BURK</name>
<evidence type="ECO:0000256" key="1">
    <source>
        <dbReference type="ARBA" id="ARBA00007198"/>
    </source>
</evidence>
<dbReference type="PROSITE" id="PS51353">
    <property type="entry name" value="ARSC"/>
    <property type="match status" value="1"/>
</dbReference>
<evidence type="ECO:0000313" key="3">
    <source>
        <dbReference type="EMBL" id="MEJ8851089.1"/>
    </source>
</evidence>
<dbReference type="NCBIfam" id="NF008107">
    <property type="entry name" value="PRK10853.1"/>
    <property type="match status" value="1"/>
</dbReference>
<dbReference type="InterPro" id="IPR006504">
    <property type="entry name" value="Tscrpt_reg_Spx/MgsR"/>
</dbReference>
<accession>A0ABU8WW06</accession>
<dbReference type="NCBIfam" id="TIGR01617">
    <property type="entry name" value="arsC_related"/>
    <property type="match status" value="1"/>
</dbReference>
<sequence length="121" mass="13380">MTTTLFGIPNCDTVKRARTWMDTQGVPYTFHDFRKNGLPDAALDRWLQAPGWEALLNRRGTTWRQLDEATRASVVDAASARAVLAAHPTLIKRPVVEWQPARVVTVGFDPAAWTAHAAGKA</sequence>
<comment type="similarity">
    <text evidence="1 2">Belongs to the ArsC family.</text>
</comment>
<proteinExistence type="inferred from homology"/>
<keyword evidence="4" id="KW-1185">Reference proteome</keyword>
<comment type="caution">
    <text evidence="3">The sequence shown here is derived from an EMBL/GenBank/DDBJ whole genome shotgun (WGS) entry which is preliminary data.</text>
</comment>
<dbReference type="SUPFAM" id="SSF52833">
    <property type="entry name" value="Thioredoxin-like"/>
    <property type="match status" value="1"/>
</dbReference>